<dbReference type="GO" id="GO:0003723">
    <property type="term" value="F:RNA binding"/>
    <property type="evidence" value="ECO:0007669"/>
    <property type="project" value="InterPro"/>
</dbReference>
<dbReference type="RefSeq" id="WP_126810139.1">
    <property type="nucleotide sequence ID" value="NZ_NGKA01000033.1"/>
</dbReference>
<organism evidence="3 4">
    <name type="scientific">Vagococcus elongatus</name>
    <dbReference type="NCBI Taxonomy" id="180344"/>
    <lineage>
        <taxon>Bacteria</taxon>
        <taxon>Bacillati</taxon>
        <taxon>Bacillota</taxon>
        <taxon>Bacilli</taxon>
        <taxon>Lactobacillales</taxon>
        <taxon>Enterococcaceae</taxon>
        <taxon>Vagococcus</taxon>
    </lineage>
</organism>
<dbReference type="Proteomes" id="UP000287605">
    <property type="component" value="Unassembled WGS sequence"/>
</dbReference>
<evidence type="ECO:0000259" key="2">
    <source>
        <dbReference type="Pfam" id="PF01719"/>
    </source>
</evidence>
<feature type="domain" description="Helicase superfamily 3 single-stranded DNA/RNA virus" evidence="1">
    <location>
        <begin position="213"/>
        <end position="272"/>
    </location>
</feature>
<dbReference type="OrthoDB" id="2288493at2"/>
<proteinExistence type="predicted"/>
<evidence type="ECO:0000259" key="1">
    <source>
        <dbReference type="Pfam" id="PF00910"/>
    </source>
</evidence>
<dbReference type="GO" id="GO:0005727">
    <property type="term" value="C:extrachromosomal circular DNA"/>
    <property type="evidence" value="ECO:0007669"/>
    <property type="project" value="InterPro"/>
</dbReference>
<dbReference type="EMBL" id="NGKA01000033">
    <property type="protein sequence ID" value="RSU08868.1"/>
    <property type="molecule type" value="Genomic_DNA"/>
</dbReference>
<dbReference type="SUPFAM" id="SSF52540">
    <property type="entry name" value="P-loop containing nucleoside triphosphate hydrolases"/>
    <property type="match status" value="1"/>
</dbReference>
<sequence>MVNKEASIKSRNVMYVNQLTHMEKKGIPIDIDELYNFIEKRLKPEQFAIIKHDFDINDEQQHVPFHYHIALQFKNPRHLSSLAKSVNDSSQNFEAWNGNYKNMFSYLTHRTEKSGGKHQYDFEEVKANFDYIAFMEEIAASINNFSENKISQYLNLLGEGLISLEVLLDSITPVEYANNERKIKAIQSFKLSRRFNRFKQEMIEENKQIKTYYFYGGTGTGKTRFAKEKFQGDYYITGSNRDLFANYDGQKIIIIDELRPEVIQYNELLKLLDPFNFENIAGSRYFDKKLIAEMIVITTPFPPEEFFNLVNGNNEFYHEIQIENTTIKSVEQREIYDKKEQFFRRIEVFKFTLEHITPIFWNDELKKYEKVTDKQFSNKWSEERTFKMKSELIESANYLFQGDEN</sequence>
<evidence type="ECO:0000313" key="4">
    <source>
        <dbReference type="Proteomes" id="UP000287605"/>
    </source>
</evidence>
<keyword evidence="4" id="KW-1185">Reference proteome</keyword>
<protein>
    <submittedName>
        <fullName evidence="3">Uncharacterized protein</fullName>
    </submittedName>
</protein>
<dbReference type="GO" id="GO:0006260">
    <property type="term" value="P:DNA replication"/>
    <property type="evidence" value="ECO:0007669"/>
    <property type="project" value="InterPro"/>
</dbReference>
<dbReference type="GO" id="GO:0003677">
    <property type="term" value="F:DNA binding"/>
    <property type="evidence" value="ECO:0007669"/>
    <property type="project" value="InterPro"/>
</dbReference>
<dbReference type="Pfam" id="PF01719">
    <property type="entry name" value="Rep_OBD"/>
    <property type="match status" value="1"/>
</dbReference>
<dbReference type="Pfam" id="PF00910">
    <property type="entry name" value="RNA_helicase"/>
    <property type="match status" value="1"/>
</dbReference>
<reference evidence="3 4" key="1">
    <citation type="submission" date="2017-05" db="EMBL/GenBank/DDBJ databases">
        <title>Vagococcus spp. assemblies.</title>
        <authorList>
            <person name="Gulvik C.A."/>
        </authorList>
    </citation>
    <scope>NUCLEOTIDE SEQUENCE [LARGE SCALE GENOMIC DNA]</scope>
    <source>
        <strain evidence="3 4">CCUG 51432</strain>
    </source>
</reference>
<dbReference type="InterPro" id="IPR002631">
    <property type="entry name" value="Plasmid_rep_OBD"/>
</dbReference>
<evidence type="ECO:0000313" key="3">
    <source>
        <dbReference type="EMBL" id="RSU08868.1"/>
    </source>
</evidence>
<feature type="domain" description="Plasmid replication protein origin binding" evidence="2">
    <location>
        <begin position="36"/>
        <end position="130"/>
    </location>
</feature>
<comment type="caution">
    <text evidence="3">The sequence shown here is derived from an EMBL/GenBank/DDBJ whole genome shotgun (WGS) entry which is preliminary data.</text>
</comment>
<dbReference type="Gene3D" id="3.40.1310.30">
    <property type="match status" value="1"/>
</dbReference>
<dbReference type="AlphaFoldDB" id="A0A430AL86"/>
<dbReference type="InterPro" id="IPR027417">
    <property type="entry name" value="P-loop_NTPase"/>
</dbReference>
<dbReference type="GO" id="GO:0003724">
    <property type="term" value="F:RNA helicase activity"/>
    <property type="evidence" value="ECO:0007669"/>
    <property type="project" value="InterPro"/>
</dbReference>
<name>A0A430AL86_9ENTE</name>
<accession>A0A430AL86</accession>
<dbReference type="InterPro" id="IPR000605">
    <property type="entry name" value="Helicase_SF3_ssDNA/RNA_vir"/>
</dbReference>
<gene>
    <name evidence="3" type="ORF">CBF29_12995</name>
</gene>
<dbReference type="GO" id="GO:0003916">
    <property type="term" value="F:DNA topoisomerase activity"/>
    <property type="evidence" value="ECO:0007669"/>
    <property type="project" value="InterPro"/>
</dbReference>